<keyword evidence="4" id="KW-1185">Reference proteome</keyword>
<dbReference type="InterPro" id="IPR002563">
    <property type="entry name" value="Flavin_Rdtase-like_dom"/>
</dbReference>
<dbReference type="InterPro" id="IPR012349">
    <property type="entry name" value="Split_barrel_FMN-bd"/>
</dbReference>
<evidence type="ECO:0000313" key="3">
    <source>
        <dbReference type="EMBL" id="WGD39860.1"/>
    </source>
</evidence>
<organism evidence="3 4">
    <name type="scientific">Streptomyces cathayae</name>
    <dbReference type="NCBI Taxonomy" id="3031124"/>
    <lineage>
        <taxon>Bacteria</taxon>
        <taxon>Bacillati</taxon>
        <taxon>Actinomycetota</taxon>
        <taxon>Actinomycetes</taxon>
        <taxon>Kitasatosporales</taxon>
        <taxon>Streptomycetaceae</taxon>
        <taxon>Streptomyces</taxon>
    </lineage>
</organism>
<dbReference type="PANTHER" id="PTHR30466:SF1">
    <property type="entry name" value="FMN REDUCTASE (NADH) RUTF"/>
    <property type="match status" value="1"/>
</dbReference>
<gene>
    <name evidence="3" type="ORF">PYS65_06785</name>
</gene>
<dbReference type="EMBL" id="CP121682">
    <property type="protein sequence ID" value="WGD39860.1"/>
    <property type="molecule type" value="Genomic_DNA"/>
</dbReference>
<protein>
    <submittedName>
        <fullName evidence="3">Flavin reductase family protein</fullName>
        <ecNumber evidence="3">1.-.-.-</ecNumber>
    </submittedName>
</protein>
<accession>A0ABY8JVH0</accession>
<dbReference type="RefSeq" id="WP_279332878.1">
    <property type="nucleotide sequence ID" value="NZ_CP121682.1"/>
</dbReference>
<dbReference type="Gene3D" id="2.30.110.10">
    <property type="entry name" value="Electron Transport, Fmn-binding Protein, Chain A"/>
    <property type="match status" value="1"/>
</dbReference>
<keyword evidence="1 3" id="KW-0560">Oxidoreductase</keyword>
<name>A0ABY8JVH0_9ACTN</name>
<reference evidence="3 4" key="1">
    <citation type="submission" date="2023-03" db="EMBL/GenBank/DDBJ databases">
        <authorList>
            <person name="Mo P."/>
        </authorList>
    </citation>
    <scope>NUCLEOTIDE SEQUENCE [LARGE SCALE GENOMIC DNA]</scope>
    <source>
        <strain evidence="3 4">HUAS 5</strain>
    </source>
</reference>
<feature type="domain" description="Flavin reductase like" evidence="2">
    <location>
        <begin position="39"/>
        <end position="179"/>
    </location>
</feature>
<dbReference type="InterPro" id="IPR050268">
    <property type="entry name" value="NADH-dep_flavin_reductase"/>
</dbReference>
<dbReference type="Pfam" id="PF01613">
    <property type="entry name" value="Flavin_Reduct"/>
    <property type="match status" value="1"/>
</dbReference>
<dbReference type="PANTHER" id="PTHR30466">
    <property type="entry name" value="FLAVIN REDUCTASE"/>
    <property type="match status" value="1"/>
</dbReference>
<dbReference type="EC" id="1.-.-.-" evidence="3"/>
<proteinExistence type="predicted"/>
<evidence type="ECO:0000313" key="4">
    <source>
        <dbReference type="Proteomes" id="UP001216440"/>
    </source>
</evidence>
<dbReference type="SUPFAM" id="SSF50475">
    <property type="entry name" value="FMN-binding split barrel"/>
    <property type="match status" value="1"/>
</dbReference>
<dbReference type="Proteomes" id="UP001216440">
    <property type="component" value="Chromosome"/>
</dbReference>
<evidence type="ECO:0000259" key="2">
    <source>
        <dbReference type="SMART" id="SM00903"/>
    </source>
</evidence>
<dbReference type="GO" id="GO:0016491">
    <property type="term" value="F:oxidoreductase activity"/>
    <property type="evidence" value="ECO:0007669"/>
    <property type="project" value="UniProtKB-KW"/>
</dbReference>
<dbReference type="SMART" id="SM00903">
    <property type="entry name" value="Flavin_Reduct"/>
    <property type="match status" value="1"/>
</dbReference>
<evidence type="ECO:0000256" key="1">
    <source>
        <dbReference type="ARBA" id="ARBA00023002"/>
    </source>
</evidence>
<sequence length="201" mass="21799">MTDIMWDSEIYEKAADAKTLASSVATPSLADPRLLRNTLGNFATGVVVLTYRSGDSYYGVTVNSFTSVSLDPPLLLVSMQRTSRALTYLLERPFAVNVLGDNQLGTALHFAGKPQDAHLIEWVDDGIAPRINGSLAYFQCTPWAGYDGGDHVLVLGRVMSYGQQDDTNPLLFYRGQWSALAQETEAESAAAGGAQSERSRS</sequence>